<proteinExistence type="predicted"/>
<dbReference type="InParanoid" id="A0A6J1WRP1"/>
<evidence type="ECO:0000313" key="1">
    <source>
        <dbReference type="Proteomes" id="UP001652740"/>
    </source>
</evidence>
<reference evidence="2" key="1">
    <citation type="submission" date="2025-08" db="UniProtKB">
        <authorList>
            <consortium name="RefSeq"/>
        </authorList>
    </citation>
    <scope>IDENTIFICATION</scope>
    <source>
        <tissue evidence="2">Whole larvae</tissue>
    </source>
</reference>
<name>A0A6J1WRP1_GALME</name>
<dbReference type="Proteomes" id="UP001652740">
    <property type="component" value="Unplaced"/>
</dbReference>
<gene>
    <name evidence="2" type="primary">LOC113514750</name>
</gene>
<dbReference type="PANTHER" id="PTHR33198:SF20">
    <property type="entry name" value="RETROTRANSPOSON GAG DOMAIN-CONTAINING PROTEIN"/>
    <property type="match status" value="1"/>
</dbReference>
<accession>A0A6J1WRP1</accession>
<organism evidence="1 2">
    <name type="scientific">Galleria mellonella</name>
    <name type="common">Greater wax moth</name>
    <dbReference type="NCBI Taxonomy" id="7137"/>
    <lineage>
        <taxon>Eukaryota</taxon>
        <taxon>Metazoa</taxon>
        <taxon>Ecdysozoa</taxon>
        <taxon>Arthropoda</taxon>
        <taxon>Hexapoda</taxon>
        <taxon>Insecta</taxon>
        <taxon>Pterygota</taxon>
        <taxon>Neoptera</taxon>
        <taxon>Endopterygota</taxon>
        <taxon>Lepidoptera</taxon>
        <taxon>Glossata</taxon>
        <taxon>Ditrysia</taxon>
        <taxon>Pyraloidea</taxon>
        <taxon>Pyralidae</taxon>
        <taxon>Galleriinae</taxon>
        <taxon>Galleria</taxon>
    </lineage>
</organism>
<sequence length="286" mass="33174">MDHNINSLKPFNIQDGDVVQSWQKWKQTFNNYMIAMQFDTCSDERKIAILLHSMGEQCLDIYNSFSEKEKSTYILVLKSFDDYFIPKKNLAIERHKFFTLKQESDSLDTFLTKLKKQASVCEFGQLKDSLIRDMFICNMDKTNNHIREKLLTENDVDLYKLVTIYKSLELSFNSTSYLSQEIPVATLRSSRTTAHSHSKQLSTSQNGLKQQQAVPFNNNNTANFGNNKKCTRCGQYHRFKCPAKSVKCKRCHKIGHYYNLCRTPINNIEYDEMDSSLNSGPGLFTL</sequence>
<dbReference type="KEGG" id="gmw:113514750"/>
<keyword evidence="1" id="KW-1185">Reference proteome</keyword>
<dbReference type="AlphaFoldDB" id="A0A6J1WRP1"/>
<dbReference type="RefSeq" id="XP_026754651.2">
    <property type="nucleotide sequence ID" value="XM_026898850.3"/>
</dbReference>
<protein>
    <submittedName>
        <fullName evidence="2">Uncharacterized protein LOC113514750</fullName>
    </submittedName>
</protein>
<dbReference type="PANTHER" id="PTHR33198">
    <property type="entry name" value="ANK_REP_REGION DOMAIN-CONTAINING PROTEIN-RELATED"/>
    <property type="match status" value="1"/>
</dbReference>
<evidence type="ECO:0000313" key="2">
    <source>
        <dbReference type="RefSeq" id="XP_026754651.2"/>
    </source>
</evidence>
<dbReference type="GeneID" id="113514750"/>